<reference evidence="2" key="1">
    <citation type="journal article" date="2015" name="Nature">
        <title>Complex archaea that bridge the gap between prokaryotes and eukaryotes.</title>
        <authorList>
            <person name="Spang A."/>
            <person name="Saw J.H."/>
            <person name="Jorgensen S.L."/>
            <person name="Zaremba-Niedzwiedzka K."/>
            <person name="Martijn J."/>
            <person name="Lind A.E."/>
            <person name="van Eijk R."/>
            <person name="Schleper C."/>
            <person name="Guy L."/>
            <person name="Ettema T.J."/>
        </authorList>
    </citation>
    <scope>NUCLEOTIDE SEQUENCE</scope>
</reference>
<dbReference type="EMBL" id="LAZR01004392">
    <property type="protein sequence ID" value="KKN09013.1"/>
    <property type="molecule type" value="Genomic_DNA"/>
</dbReference>
<sequence length="55" mass="5920">RKRKMNRRDFIIEVAKGGGYFALGIGLTDLIGQVPRPGKKDPYSLPGGAGDFEGV</sequence>
<accession>A0A0F9QUW6</accession>
<protein>
    <submittedName>
        <fullName evidence="2">Uncharacterized protein</fullName>
    </submittedName>
</protein>
<proteinExistence type="predicted"/>
<gene>
    <name evidence="2" type="ORF">LCGC14_1050800</name>
</gene>
<comment type="caution">
    <text evidence="2">The sequence shown here is derived from an EMBL/GenBank/DDBJ whole genome shotgun (WGS) entry which is preliminary data.</text>
</comment>
<evidence type="ECO:0000256" key="1">
    <source>
        <dbReference type="SAM" id="MobiDB-lite"/>
    </source>
</evidence>
<dbReference type="AlphaFoldDB" id="A0A0F9QUW6"/>
<organism evidence="2">
    <name type="scientific">marine sediment metagenome</name>
    <dbReference type="NCBI Taxonomy" id="412755"/>
    <lineage>
        <taxon>unclassified sequences</taxon>
        <taxon>metagenomes</taxon>
        <taxon>ecological metagenomes</taxon>
    </lineage>
</organism>
<feature type="non-terminal residue" evidence="2">
    <location>
        <position position="1"/>
    </location>
</feature>
<feature type="region of interest" description="Disordered" evidence="1">
    <location>
        <begin position="36"/>
        <end position="55"/>
    </location>
</feature>
<evidence type="ECO:0000313" key="2">
    <source>
        <dbReference type="EMBL" id="KKN09013.1"/>
    </source>
</evidence>
<name>A0A0F9QUW6_9ZZZZ</name>